<name>A0A1N7PSY9_9BACT</name>
<evidence type="ECO:0000313" key="2">
    <source>
        <dbReference type="Proteomes" id="UP000186026"/>
    </source>
</evidence>
<dbReference type="EMBL" id="FTOP01000020">
    <property type="protein sequence ID" value="SIT13665.1"/>
    <property type="molecule type" value="Genomic_DNA"/>
</dbReference>
<gene>
    <name evidence="1" type="ORF">SAMN05421761_12024</name>
</gene>
<sequence>MFLRVSIKVKEITEFSILVVHLINGNYTYCKNKVLSDEGEVIRGFSSLRIREGY</sequence>
<accession>A0A1N7PSY9</accession>
<dbReference type="AlphaFoldDB" id="A0A1N7PSY9"/>
<protein>
    <submittedName>
        <fullName evidence="1">Uncharacterized protein</fullName>
    </submittedName>
</protein>
<organism evidence="1 2">
    <name type="scientific">Belliella pelovolcani</name>
    <dbReference type="NCBI Taxonomy" id="529505"/>
    <lineage>
        <taxon>Bacteria</taxon>
        <taxon>Pseudomonadati</taxon>
        <taxon>Bacteroidota</taxon>
        <taxon>Cytophagia</taxon>
        <taxon>Cytophagales</taxon>
        <taxon>Cyclobacteriaceae</taxon>
        <taxon>Belliella</taxon>
    </lineage>
</organism>
<reference evidence="2" key="1">
    <citation type="submission" date="2017-01" db="EMBL/GenBank/DDBJ databases">
        <authorList>
            <person name="Varghese N."/>
            <person name="Submissions S."/>
        </authorList>
    </citation>
    <scope>NUCLEOTIDE SEQUENCE [LARGE SCALE GENOMIC DNA]</scope>
    <source>
        <strain evidence="2">DSM 46698</strain>
    </source>
</reference>
<keyword evidence="2" id="KW-1185">Reference proteome</keyword>
<evidence type="ECO:0000313" key="1">
    <source>
        <dbReference type="EMBL" id="SIT13665.1"/>
    </source>
</evidence>
<dbReference type="STRING" id="529505.SAMN05421761_12024"/>
<proteinExistence type="predicted"/>
<dbReference type="Proteomes" id="UP000186026">
    <property type="component" value="Unassembled WGS sequence"/>
</dbReference>